<evidence type="ECO:0000313" key="3">
    <source>
        <dbReference type="Proteomes" id="UP000191110"/>
    </source>
</evidence>
<dbReference type="Proteomes" id="UP000191110">
    <property type="component" value="Unassembled WGS sequence"/>
</dbReference>
<accession>A0A1T2L5K0</accession>
<proteinExistence type="predicted"/>
<dbReference type="Pfam" id="PF04366">
    <property type="entry name" value="Ysc84"/>
    <property type="match status" value="1"/>
</dbReference>
<reference evidence="2 3" key="1">
    <citation type="submission" date="2016-11" db="EMBL/GenBank/DDBJ databases">
        <title>Mixed transmission modes and dynamic genome evolution in an obligate animal-bacterial symbiosis.</title>
        <authorList>
            <person name="Russell S.L."/>
            <person name="Corbett-Detig R.B."/>
            <person name="Cavanaugh C.M."/>
        </authorList>
    </citation>
    <scope>NUCLEOTIDE SEQUENCE [LARGE SCALE GENOMIC DNA]</scope>
    <source>
        <strain evidence="2">Sveles-Q1</strain>
    </source>
</reference>
<dbReference type="AlphaFoldDB" id="A0A1T2L5K0"/>
<dbReference type="EMBL" id="MPRL01000027">
    <property type="protein sequence ID" value="OOZ40342.1"/>
    <property type="molecule type" value="Genomic_DNA"/>
</dbReference>
<sequence length="189" mass="20155">MNRDVSITTVFSRWLLSILLSISFVAVQPALASSATEIDIEVDAALKRFEKEVIGGGEFLKRAKGVLVFPSVIKAGLGIGGEYGEGALRIGGKSKAYYNTAAASIGFQFGAQQKTVVIVFLTDKALSDFQSSDGWKAGVDGSVALIEWGAAEDINSVDIKDSIVGFVFSNKGLMYNLTIEGSKFTKLDK</sequence>
<name>A0A1T2L5K0_9GAMM</name>
<evidence type="ECO:0000313" key="2">
    <source>
        <dbReference type="EMBL" id="OOZ40342.1"/>
    </source>
</evidence>
<evidence type="ECO:0000259" key="1">
    <source>
        <dbReference type="Pfam" id="PF04366"/>
    </source>
</evidence>
<organism evidence="2 3">
    <name type="scientific">Solemya pervernicosa gill symbiont</name>
    <dbReference type="NCBI Taxonomy" id="642797"/>
    <lineage>
        <taxon>Bacteria</taxon>
        <taxon>Pseudomonadati</taxon>
        <taxon>Pseudomonadota</taxon>
        <taxon>Gammaproteobacteria</taxon>
        <taxon>sulfur-oxidizing symbionts</taxon>
    </lineage>
</organism>
<gene>
    <name evidence="2" type="ORF">BOW53_08195</name>
</gene>
<keyword evidence="3" id="KW-1185">Reference proteome</keyword>
<feature type="domain" description="Ysc84 actin-binding" evidence="1">
    <location>
        <begin position="102"/>
        <end position="186"/>
    </location>
</feature>
<comment type="caution">
    <text evidence="2">The sequence shown here is derived from an EMBL/GenBank/DDBJ whole genome shotgun (WGS) entry which is preliminary data.</text>
</comment>
<protein>
    <recommendedName>
        <fullName evidence="1">Ysc84 actin-binding domain-containing protein</fullName>
    </recommendedName>
</protein>
<dbReference type="RefSeq" id="WP_078483602.1">
    <property type="nucleotide sequence ID" value="NZ_MPRL01000027.1"/>
</dbReference>
<dbReference type="InterPro" id="IPR007461">
    <property type="entry name" value="Ysc84_actin-binding"/>
</dbReference>
<dbReference type="CDD" id="cd11524">
    <property type="entry name" value="SYLF"/>
    <property type="match status" value="1"/>
</dbReference>
<dbReference type="OrthoDB" id="198978at2"/>